<dbReference type="AlphaFoldDB" id="A0A820FPV8"/>
<sequence>MDAMARALPLNESYEYRQYFIKNRFEYKVNLAPLFIKQMPLPYLSMIASSLFSIDVRTTINVNSRGALMAKDMDELIQLNTQKQ</sequence>
<accession>A0A820FPV8</accession>
<dbReference type="EMBL" id="CAJOAX010036950">
    <property type="protein sequence ID" value="CAF4267447.1"/>
    <property type="molecule type" value="Genomic_DNA"/>
</dbReference>
<gene>
    <name evidence="1" type="ORF">OTI717_LOCUS40979</name>
</gene>
<comment type="caution">
    <text evidence="1">The sequence shown here is derived from an EMBL/GenBank/DDBJ whole genome shotgun (WGS) entry which is preliminary data.</text>
</comment>
<proteinExistence type="predicted"/>
<evidence type="ECO:0000313" key="2">
    <source>
        <dbReference type="Proteomes" id="UP000663823"/>
    </source>
</evidence>
<name>A0A820FPV8_9BILA</name>
<protein>
    <submittedName>
        <fullName evidence="1">Uncharacterized protein</fullName>
    </submittedName>
</protein>
<feature type="non-terminal residue" evidence="1">
    <location>
        <position position="84"/>
    </location>
</feature>
<evidence type="ECO:0000313" key="1">
    <source>
        <dbReference type="EMBL" id="CAF4267447.1"/>
    </source>
</evidence>
<reference evidence="1" key="1">
    <citation type="submission" date="2021-02" db="EMBL/GenBank/DDBJ databases">
        <authorList>
            <person name="Nowell W R."/>
        </authorList>
    </citation>
    <scope>NUCLEOTIDE SEQUENCE</scope>
</reference>
<organism evidence="1 2">
    <name type="scientific">Rotaria sordida</name>
    <dbReference type="NCBI Taxonomy" id="392033"/>
    <lineage>
        <taxon>Eukaryota</taxon>
        <taxon>Metazoa</taxon>
        <taxon>Spiralia</taxon>
        <taxon>Gnathifera</taxon>
        <taxon>Rotifera</taxon>
        <taxon>Eurotatoria</taxon>
        <taxon>Bdelloidea</taxon>
        <taxon>Philodinida</taxon>
        <taxon>Philodinidae</taxon>
        <taxon>Rotaria</taxon>
    </lineage>
</organism>
<dbReference type="Proteomes" id="UP000663823">
    <property type="component" value="Unassembled WGS sequence"/>
</dbReference>